<comment type="subcellular location">
    <subcellularLocation>
        <location evidence="1">Membrane</location>
        <topology evidence="1">Multi-pass membrane protein</topology>
    </subcellularLocation>
</comment>
<evidence type="ECO:0000256" key="2">
    <source>
        <dbReference type="ARBA" id="ARBA00005268"/>
    </source>
</evidence>
<evidence type="ECO:0000256" key="4">
    <source>
        <dbReference type="ARBA" id="ARBA00022989"/>
    </source>
</evidence>
<keyword evidence="8" id="KW-1185">Reference proteome</keyword>
<gene>
    <name evidence="7" type="ORF">ACFSUE_12195</name>
</gene>
<feature type="transmembrane region" description="Helical" evidence="6">
    <location>
        <begin position="65"/>
        <end position="83"/>
    </location>
</feature>
<dbReference type="InterPro" id="IPR005226">
    <property type="entry name" value="UPF0014_fam"/>
</dbReference>
<feature type="transmembrane region" description="Helical" evidence="6">
    <location>
        <begin position="123"/>
        <end position="143"/>
    </location>
</feature>
<keyword evidence="5 6" id="KW-0472">Membrane</keyword>
<reference evidence="8" key="1">
    <citation type="journal article" date="2019" name="Int. J. Syst. Evol. Microbiol.">
        <title>The Global Catalogue of Microorganisms (GCM) 10K type strain sequencing project: providing services to taxonomists for standard genome sequencing and annotation.</title>
        <authorList>
            <consortium name="The Broad Institute Genomics Platform"/>
            <consortium name="The Broad Institute Genome Sequencing Center for Infectious Disease"/>
            <person name="Wu L."/>
            <person name="Ma J."/>
        </authorList>
    </citation>
    <scope>NUCLEOTIDE SEQUENCE [LARGE SCALE GENOMIC DNA]</scope>
    <source>
        <strain evidence="8">TISTR 2466</strain>
    </source>
</reference>
<dbReference type="RefSeq" id="WP_253057923.1">
    <property type="nucleotide sequence ID" value="NZ_JAMXWM010000001.1"/>
</dbReference>
<feature type="transmembrane region" description="Helical" evidence="6">
    <location>
        <begin position="40"/>
        <end position="59"/>
    </location>
</feature>
<protein>
    <submittedName>
        <fullName evidence="7">ABC transporter permease</fullName>
    </submittedName>
</protein>
<evidence type="ECO:0000256" key="3">
    <source>
        <dbReference type="ARBA" id="ARBA00022692"/>
    </source>
</evidence>
<proteinExistence type="inferred from homology"/>
<evidence type="ECO:0000313" key="7">
    <source>
        <dbReference type="EMBL" id="MFD2694381.1"/>
    </source>
</evidence>
<evidence type="ECO:0000256" key="5">
    <source>
        <dbReference type="ARBA" id="ARBA00023136"/>
    </source>
</evidence>
<name>A0ABW5S441_9BACL</name>
<dbReference type="PANTHER" id="PTHR30028:SF0">
    <property type="entry name" value="PROTEIN ALUMINUM SENSITIVE 3"/>
    <property type="match status" value="1"/>
</dbReference>
<dbReference type="PANTHER" id="PTHR30028">
    <property type="entry name" value="UPF0014 INNER MEMBRANE PROTEIN YBBM-RELATED"/>
    <property type="match status" value="1"/>
</dbReference>
<sequence>MNGSTTIHVTSLMIASSLVFVTLFFSYWQKLKLEKETIISVVRAVIQLVAVGYVLNFVFGYKNPAFTTLLLLFMTFNASYNAAKRGKAIKRGLLISFLSIAVGTLVTLFILILTGIIKYEPNQMIPIGGMIISNSMVALGLCYKQMTADFKNKRDEIETKLALGADILLSSKKIIRDAIKTGMLPTIDSAKTLGIVSLPGMMTGLILAGIPPIEAIKYQIMVTFMLLSTTAISSFISCYLAYHEFFNSRKQLVDRSEN</sequence>
<feature type="transmembrane region" description="Helical" evidence="6">
    <location>
        <begin position="219"/>
        <end position="242"/>
    </location>
</feature>
<organism evidence="7 8">
    <name type="scientific">Sporolactobacillus shoreicorticis</name>
    <dbReference type="NCBI Taxonomy" id="1923877"/>
    <lineage>
        <taxon>Bacteria</taxon>
        <taxon>Bacillati</taxon>
        <taxon>Bacillota</taxon>
        <taxon>Bacilli</taxon>
        <taxon>Bacillales</taxon>
        <taxon>Sporolactobacillaceae</taxon>
        <taxon>Sporolactobacillus</taxon>
    </lineage>
</organism>
<accession>A0ABW5S441</accession>
<dbReference type="Pfam" id="PF03649">
    <property type="entry name" value="UPF0014"/>
    <property type="match status" value="1"/>
</dbReference>
<dbReference type="EMBL" id="JBHUMQ010000026">
    <property type="protein sequence ID" value="MFD2694381.1"/>
    <property type="molecule type" value="Genomic_DNA"/>
</dbReference>
<feature type="transmembrane region" description="Helical" evidence="6">
    <location>
        <begin position="95"/>
        <end position="117"/>
    </location>
</feature>
<feature type="transmembrane region" description="Helical" evidence="6">
    <location>
        <begin position="6"/>
        <end position="28"/>
    </location>
</feature>
<feature type="transmembrane region" description="Helical" evidence="6">
    <location>
        <begin position="193"/>
        <end position="213"/>
    </location>
</feature>
<evidence type="ECO:0000313" key="8">
    <source>
        <dbReference type="Proteomes" id="UP001597399"/>
    </source>
</evidence>
<keyword evidence="4 6" id="KW-1133">Transmembrane helix</keyword>
<evidence type="ECO:0000256" key="1">
    <source>
        <dbReference type="ARBA" id="ARBA00004141"/>
    </source>
</evidence>
<keyword evidence="3 6" id="KW-0812">Transmembrane</keyword>
<dbReference type="Proteomes" id="UP001597399">
    <property type="component" value="Unassembled WGS sequence"/>
</dbReference>
<comment type="similarity">
    <text evidence="2">Belongs to the UPF0014 family.</text>
</comment>
<evidence type="ECO:0000256" key="6">
    <source>
        <dbReference type="SAM" id="Phobius"/>
    </source>
</evidence>
<comment type="caution">
    <text evidence="7">The sequence shown here is derived from an EMBL/GenBank/DDBJ whole genome shotgun (WGS) entry which is preliminary data.</text>
</comment>